<evidence type="ECO:0000256" key="2">
    <source>
        <dbReference type="ARBA" id="ARBA00022658"/>
    </source>
</evidence>
<keyword evidence="1" id="KW-0597">Phosphoprotein</keyword>
<accession>A0A8B8G5M3</accession>
<dbReference type="InterPro" id="IPR001849">
    <property type="entry name" value="PH_domain"/>
</dbReference>
<dbReference type="Gene3D" id="2.60.40.150">
    <property type="entry name" value="C2 domain"/>
    <property type="match status" value="1"/>
</dbReference>
<dbReference type="CDD" id="cd13267">
    <property type="entry name" value="PH_DOCK-D"/>
    <property type="match status" value="1"/>
</dbReference>
<dbReference type="Gene3D" id="1.25.40.410">
    <property type="match status" value="1"/>
</dbReference>
<dbReference type="GO" id="GO:0005085">
    <property type="term" value="F:guanyl-nucleotide exchange factor activity"/>
    <property type="evidence" value="ECO:0007669"/>
    <property type="project" value="UniProtKB-KW"/>
</dbReference>
<proteinExistence type="inferred from homology"/>
<dbReference type="InterPro" id="IPR037809">
    <property type="entry name" value="C2_Dock-D"/>
</dbReference>
<dbReference type="SUPFAM" id="SSF48371">
    <property type="entry name" value="ARM repeat"/>
    <property type="match status" value="1"/>
</dbReference>
<dbReference type="Pfam" id="PF20422">
    <property type="entry name" value="DHR-2_Lobe_B"/>
    <property type="match status" value="1"/>
</dbReference>
<dbReference type="Proteomes" id="UP000694846">
    <property type="component" value="Unplaced"/>
</dbReference>
<protein>
    <submittedName>
        <fullName evidence="9">Dedicator of cytokinesis protein 9</fullName>
    </submittedName>
</protein>
<dbReference type="InterPro" id="IPR043162">
    <property type="entry name" value="DOCK_C_lobe_C"/>
</dbReference>
<dbReference type="PANTHER" id="PTHR23317:SF26">
    <property type="entry name" value="ZIZIMIN, ISOFORM K"/>
    <property type="match status" value="1"/>
</dbReference>
<dbReference type="SMART" id="SM00233">
    <property type="entry name" value="PH"/>
    <property type="match status" value="1"/>
</dbReference>
<feature type="domain" description="C2 DOCK-type" evidence="6">
    <location>
        <begin position="654"/>
        <end position="829"/>
    </location>
</feature>
<dbReference type="Gene3D" id="2.30.29.30">
    <property type="entry name" value="Pleckstrin-homology domain (PH domain)/Phosphotyrosine-binding domain (PTB)"/>
    <property type="match status" value="1"/>
</dbReference>
<dbReference type="Pfam" id="PF00169">
    <property type="entry name" value="PH"/>
    <property type="match status" value="1"/>
</dbReference>
<evidence type="ECO:0000313" key="8">
    <source>
        <dbReference type="Proteomes" id="UP000694846"/>
    </source>
</evidence>
<dbReference type="InterPro" id="IPR043161">
    <property type="entry name" value="DOCK_C_lobe_A"/>
</dbReference>
<evidence type="ECO:0000259" key="6">
    <source>
        <dbReference type="PROSITE" id="PS51650"/>
    </source>
</evidence>
<feature type="compositionally biased region" description="Polar residues" evidence="4">
    <location>
        <begin position="1292"/>
        <end position="1305"/>
    </location>
</feature>
<dbReference type="InterPro" id="IPR026791">
    <property type="entry name" value="DOCK"/>
</dbReference>
<dbReference type="InterPro" id="IPR046773">
    <property type="entry name" value="DOCKER_Lobe_C"/>
</dbReference>
<dbReference type="CDD" id="cd11694">
    <property type="entry name" value="DHR2_DOCK_D"/>
    <property type="match status" value="1"/>
</dbReference>
<evidence type="ECO:0000256" key="1">
    <source>
        <dbReference type="ARBA" id="ARBA00022553"/>
    </source>
</evidence>
<dbReference type="PROSITE" id="PS50003">
    <property type="entry name" value="PH_DOMAIN"/>
    <property type="match status" value="1"/>
</dbReference>
<organism evidence="8 9">
    <name type="scientific">Sipha flava</name>
    <name type="common">yellow sugarcane aphid</name>
    <dbReference type="NCBI Taxonomy" id="143950"/>
    <lineage>
        <taxon>Eukaryota</taxon>
        <taxon>Metazoa</taxon>
        <taxon>Ecdysozoa</taxon>
        <taxon>Arthropoda</taxon>
        <taxon>Hexapoda</taxon>
        <taxon>Insecta</taxon>
        <taxon>Pterygota</taxon>
        <taxon>Neoptera</taxon>
        <taxon>Paraneoptera</taxon>
        <taxon>Hemiptera</taxon>
        <taxon>Sternorrhyncha</taxon>
        <taxon>Aphidomorpha</taxon>
        <taxon>Aphidoidea</taxon>
        <taxon>Aphididae</taxon>
        <taxon>Sipha</taxon>
    </lineage>
</organism>
<keyword evidence="2" id="KW-0344">Guanine-nucleotide releasing factor</keyword>
<dbReference type="InterPro" id="IPR046769">
    <property type="entry name" value="DOCKER_Lobe_A"/>
</dbReference>
<dbReference type="InterPro" id="IPR046770">
    <property type="entry name" value="DOCKER_Lobe_B"/>
</dbReference>
<dbReference type="Pfam" id="PF14429">
    <property type="entry name" value="DOCK-C2"/>
    <property type="match status" value="1"/>
</dbReference>
<dbReference type="CTD" id="34030"/>
<dbReference type="Pfam" id="PF06920">
    <property type="entry name" value="DHR-2_Lobe_A"/>
    <property type="match status" value="1"/>
</dbReference>
<dbReference type="RefSeq" id="XP_025418133.1">
    <property type="nucleotide sequence ID" value="XM_025562348.1"/>
</dbReference>
<gene>
    <name evidence="9" type="primary">LOC112688921</name>
</gene>
<dbReference type="InterPro" id="IPR027357">
    <property type="entry name" value="DOCKER_dom"/>
</dbReference>
<dbReference type="OrthoDB" id="47328at2759"/>
<evidence type="ECO:0000313" key="9">
    <source>
        <dbReference type="RefSeq" id="XP_025418133.1"/>
    </source>
</evidence>
<evidence type="ECO:0000256" key="4">
    <source>
        <dbReference type="SAM" id="MobiDB-lite"/>
    </source>
</evidence>
<sequence length="2168" mass="247058">MMGERKFTKGLGRPGMAAQLRETVSQVVRDSSNNQKCYQVEPLDFEDYVAKNQTVFQNDPQRELLIYPSDDVSQVILPRRYRTIDPSIPVNADITDCSLLTKRCIESYLSNWNVIHYKYSIYSGSYVQLPSEVYKNDDLKEEIYEIDADLDGLDKDSKTIKNDSALFKEGYLYKGPDGGGGASERMFANLAGSKSFKRRFCILKQQVDGTYILEVYKDDKKGDTKATIVMDLCDKVIRNSKKGRFSFELRMVDTDKSYWLASDSEPELMDWMTKLQLALQYNNDKRDEKTPEINKEAAYSENNMFKKPSNDSFGTLKGLEHSVNPQLMKYARETDPLNAHARQECRRRLFAVYSFLHQPSNYIRQNVLNQPADSISEPYKERFGQRILIECQAINFRLHINNEENNDAINQVEPYFTTLALFDVRSGKKISEDFHFDINHDSMKNLLNRENEIDDHKYIEVAKNCKVAKDWLFSQKQALMCISKPHSDIYLVLRIDKVLQGSIIRVSEPYVKATTNNKEIGQKVFKAIKNICHRLGNYRMPFAWSARPLFRLYSNELDTSSDYMTLYRQELSKLGDDDMIKILMEYRKPEKMNKCVVIPGHVQIKVQQLTNTPENILTSSWTAVKPFAIPPIRPHPIIEIAELYPDAQPQTAYINHIYVYPLSLAFDAQKNFPRARNITCMVQMFDNDDVNTKPIKCIYGSHGQLLESKCTNVLYHTTSPIWYDEIKIRLPVHITSKHHLLFTFKHISVDGSRKKQSNISVDTVVGYTWLPLILKSKLNMDVKYLPVSVSLPAGYLSVQPFGLGKGYCGPEICWIDGQKLLFSLKCHLLSSVYSSDNHMQNLFAHAERLENSKLTAIIPPETETCKILKASHAIDLDSVINFLPTLFNQLFNLLALTSCTTIASNIIRLLVHIVDSIQETGRCDTLNIYIKYVFTTPTIMLSNKTVHDQLLAYLPSLLNPDNTDFLLINKFLVNSNFFFQIVIKSMGQYLLTTNRIKMRRNERFSSEYHSRVKHMLIDVLLPYVILKHKEMPSQVAKLNMAVAHFLKKCLTFMDRGFVLQLINLYISHLSTCDSTFVRSAKLLFLKIIISHEHYVSFNLPVQNGQTPQGWSPHSQYYMSDEYCRHHFLTAILLREVSSSFSLPYEYRHSAIACLRDLLAKHELDDRYQSKGQMARIASLYLPLLGIVLENIGRLDYRKRIVNKTVTRPLKLSSLRPGNQNNDIAPRMSLNLRDSTYFAAIASHLTPSKKLIGQDQQDEKLNKVNSNLSINSCTSNSSSDQTNSLSMISQKTTVRRNSFVSESEGTSKNHHSRSISGTQTFHITADSSVNAVSKLEPAEVKDVLVCFLFVLKYASQDQLVSWWRYCSDQEIVAFFKIIELSLQEFRYMGRRQIVEDITCAKNPDNVQLVSNTTTKKSMTLPARMQPPSEFNEEATVNSNCQPHLSISPPVLNSNGTGSIGRVENSKKDISTSNDNLAFRIQAEANLTAEVGLVVLDALSSYCIHFKDILMIHNGDNDVMESVFSVLMAFLCIAQSTSVCGHVFATLRSFINNFSCVFFKGTAHLVGKLCSQLLNGCNSRSSKVRQESCAALYLLMRSNFELSCSNITRVHLQTVIAVSQLLGDLTSEDLNNSRFQESLSLINSYANSDKVMKNTGFPVQVKDLTRRVRTVLMATARMKDLNHDPEMLADLQHSLANSYASTPELRLTWLQTMARNHDDNGDFSEAACCRLHIAALVAQYRKLKGTQEWGAEVFKKISSNIARDEIGLQLDSGGSVAANDTLYGEQALLDRLESCAVSLRRAELYECFGELYKLVIPIYEQRKDYHALADCYRTVSLAYDTAVTARQSGRRMLGRYYRVTLFGQSYFGDQHGVEFVYKEPKLTPLSDISERLLCQYGDKFGRDNVRIIMDSNTVLISELDVKFAYIQITHVVPYHGEMYMEIDNDSVSEFERNHDIDSFVFETPFTRGGVGGGSGQSQSGPREQWKRQTIIKTEYKFPYVKKRLRVCSRREIEQCPIQVAIDEMCQRVRELRQAISAQPTDVKKLQLRLQGSVCVQVNAGPLAYAKAFLEPQAVLELSPDKVQDLKDTFREFISTCFDALKLNRMVVSADQIEYQDALQENFLKMCRELSECVESDSLWRDLLQACSSPSNDSRTLFTAISGASHDSSNA</sequence>
<dbReference type="PROSITE" id="PS51650">
    <property type="entry name" value="C2_DOCK"/>
    <property type="match status" value="1"/>
</dbReference>
<comment type="similarity">
    <text evidence="3">Belongs to the DOCK family.</text>
</comment>
<dbReference type="GO" id="GO:0007264">
    <property type="term" value="P:small GTPase-mediated signal transduction"/>
    <property type="evidence" value="ECO:0007669"/>
    <property type="project" value="InterPro"/>
</dbReference>
<feature type="domain" description="DOCKER" evidence="7">
    <location>
        <begin position="1695"/>
        <end position="2136"/>
    </location>
</feature>
<dbReference type="PANTHER" id="PTHR23317">
    <property type="entry name" value="DEDICATOR OF CYTOKINESIS DOCK"/>
    <property type="match status" value="1"/>
</dbReference>
<reference evidence="9" key="1">
    <citation type="submission" date="2025-08" db="UniProtKB">
        <authorList>
            <consortium name="RefSeq"/>
        </authorList>
    </citation>
    <scope>IDENTIFICATION</scope>
    <source>
        <tissue evidence="9">Whole body</tissue>
    </source>
</reference>
<dbReference type="Pfam" id="PF11878">
    <property type="entry name" value="DOCK_C-D_N"/>
    <property type="match status" value="1"/>
</dbReference>
<name>A0A8B8G5M3_9HEMI</name>
<evidence type="ECO:0000256" key="3">
    <source>
        <dbReference type="PROSITE-ProRule" id="PRU00983"/>
    </source>
</evidence>
<dbReference type="Gene3D" id="1.20.58.740">
    <property type="match status" value="1"/>
</dbReference>
<dbReference type="InterPro" id="IPR021816">
    <property type="entry name" value="DOCK_C/D_N"/>
</dbReference>
<keyword evidence="8" id="KW-1185">Reference proteome</keyword>
<feature type="region of interest" description="Disordered" evidence="4">
    <location>
        <begin position="1292"/>
        <end position="1316"/>
    </location>
</feature>
<dbReference type="InterPro" id="IPR027007">
    <property type="entry name" value="C2_DOCK-type_domain"/>
</dbReference>
<dbReference type="Pfam" id="PF20421">
    <property type="entry name" value="DHR-2_Lobe_C"/>
    <property type="match status" value="1"/>
</dbReference>
<dbReference type="SUPFAM" id="SSF50729">
    <property type="entry name" value="PH domain-like"/>
    <property type="match status" value="1"/>
</dbReference>
<dbReference type="InterPro" id="IPR016024">
    <property type="entry name" value="ARM-type_fold"/>
</dbReference>
<evidence type="ECO:0000259" key="5">
    <source>
        <dbReference type="PROSITE" id="PS50003"/>
    </source>
</evidence>
<dbReference type="InterPro" id="IPR011993">
    <property type="entry name" value="PH-like_dom_sf"/>
</dbReference>
<dbReference type="CDD" id="cd08697">
    <property type="entry name" value="C2_Dock-D"/>
    <property type="match status" value="1"/>
</dbReference>
<dbReference type="PROSITE" id="PS51651">
    <property type="entry name" value="DOCKER"/>
    <property type="match status" value="1"/>
</dbReference>
<feature type="domain" description="PH" evidence="5">
    <location>
        <begin position="165"/>
        <end position="280"/>
    </location>
</feature>
<dbReference type="GeneID" id="112688921"/>
<evidence type="ECO:0000259" key="7">
    <source>
        <dbReference type="PROSITE" id="PS51651"/>
    </source>
</evidence>
<dbReference type="InterPro" id="IPR035892">
    <property type="entry name" value="C2_domain_sf"/>
</dbReference>